<evidence type="ECO:0000313" key="3">
    <source>
        <dbReference type="Proteomes" id="UP000682733"/>
    </source>
</evidence>
<gene>
    <name evidence="1" type="ORF">OVA965_LOCUS38484</name>
    <name evidence="2" type="ORF">TMI583_LOCUS39679</name>
</gene>
<organism evidence="2 3">
    <name type="scientific">Didymodactylos carnosus</name>
    <dbReference type="NCBI Taxonomy" id="1234261"/>
    <lineage>
        <taxon>Eukaryota</taxon>
        <taxon>Metazoa</taxon>
        <taxon>Spiralia</taxon>
        <taxon>Gnathifera</taxon>
        <taxon>Rotifera</taxon>
        <taxon>Eurotatoria</taxon>
        <taxon>Bdelloidea</taxon>
        <taxon>Philodinida</taxon>
        <taxon>Philodinidae</taxon>
        <taxon>Didymodactylos</taxon>
    </lineage>
</organism>
<sequence>MYSVSVNYFSGPKGNAKTFSNFEVRVSTHKGSNVQTFDGFVESSGQKKYVKVGDYEHSTGINFLEHVKANFKTWSSITIVTDNHWENLLKKAWCQVAPRMSQFYAFEDNTPTEWYNLS</sequence>
<dbReference type="Proteomes" id="UP000682733">
    <property type="component" value="Unassembled WGS sequence"/>
</dbReference>
<dbReference type="Proteomes" id="UP000677228">
    <property type="component" value="Unassembled WGS sequence"/>
</dbReference>
<protein>
    <submittedName>
        <fullName evidence="2">Uncharacterized protein</fullName>
    </submittedName>
</protein>
<dbReference type="EMBL" id="CAJOBA010060352">
    <property type="protein sequence ID" value="CAF4323102.1"/>
    <property type="molecule type" value="Genomic_DNA"/>
</dbReference>
<reference evidence="2" key="1">
    <citation type="submission" date="2021-02" db="EMBL/GenBank/DDBJ databases">
        <authorList>
            <person name="Nowell W R."/>
        </authorList>
    </citation>
    <scope>NUCLEOTIDE SEQUENCE</scope>
</reference>
<evidence type="ECO:0000313" key="2">
    <source>
        <dbReference type="EMBL" id="CAF4323102.1"/>
    </source>
</evidence>
<proteinExistence type="predicted"/>
<dbReference type="AlphaFoldDB" id="A0A8S2U4I8"/>
<dbReference type="EMBL" id="CAJNOK010038068">
    <property type="protein sequence ID" value="CAF1535466.1"/>
    <property type="molecule type" value="Genomic_DNA"/>
</dbReference>
<name>A0A8S2U4I8_9BILA</name>
<comment type="caution">
    <text evidence="2">The sequence shown here is derived from an EMBL/GenBank/DDBJ whole genome shotgun (WGS) entry which is preliminary data.</text>
</comment>
<evidence type="ECO:0000313" key="1">
    <source>
        <dbReference type="EMBL" id="CAF1535466.1"/>
    </source>
</evidence>
<accession>A0A8S2U4I8</accession>